<name>A0ABX1SI67_9PSEU</name>
<feature type="transmembrane region" description="Helical" evidence="1">
    <location>
        <begin position="31"/>
        <end position="50"/>
    </location>
</feature>
<dbReference type="InterPro" id="IPR050039">
    <property type="entry name" value="MAB_1171c-like"/>
</dbReference>
<accession>A0ABX1SI67</accession>
<keyword evidence="1" id="KW-0472">Membrane</keyword>
<evidence type="ECO:0000313" key="3">
    <source>
        <dbReference type="EMBL" id="NMI00635.1"/>
    </source>
</evidence>
<keyword evidence="1" id="KW-1133">Transmembrane helix</keyword>
<protein>
    <recommendedName>
        <fullName evidence="2">DUF6545 domain-containing protein</fullName>
    </recommendedName>
</protein>
<feature type="transmembrane region" description="Helical" evidence="1">
    <location>
        <begin position="126"/>
        <end position="145"/>
    </location>
</feature>
<feature type="transmembrane region" description="Helical" evidence="1">
    <location>
        <begin position="62"/>
        <end position="81"/>
    </location>
</feature>
<evidence type="ECO:0000259" key="2">
    <source>
        <dbReference type="Pfam" id="PF20182"/>
    </source>
</evidence>
<dbReference type="InterPro" id="IPR046675">
    <property type="entry name" value="DUF6545"/>
</dbReference>
<dbReference type="EMBL" id="JAAXLA010000061">
    <property type="protein sequence ID" value="NMI00635.1"/>
    <property type="molecule type" value="Genomic_DNA"/>
</dbReference>
<dbReference type="NCBIfam" id="NF042915">
    <property type="entry name" value="MAB_1171c_fam"/>
    <property type="match status" value="1"/>
</dbReference>
<keyword evidence="1" id="KW-0812">Transmembrane</keyword>
<reference evidence="3 4" key="1">
    <citation type="submission" date="2020-04" db="EMBL/GenBank/DDBJ databases">
        <authorList>
            <person name="Klaysubun C."/>
            <person name="Duangmal K."/>
            <person name="Lipun K."/>
        </authorList>
    </citation>
    <scope>NUCLEOTIDE SEQUENCE [LARGE SCALE GENOMIC DNA]</scope>
    <source>
        <strain evidence="3 4">K10HN5</strain>
    </source>
</reference>
<comment type="caution">
    <text evidence="3">The sequence shown here is derived from an EMBL/GenBank/DDBJ whole genome shotgun (WGS) entry which is preliminary data.</text>
</comment>
<feature type="transmembrane region" description="Helical" evidence="1">
    <location>
        <begin position="166"/>
        <end position="187"/>
    </location>
</feature>
<dbReference type="RefSeq" id="WP_169384099.1">
    <property type="nucleotide sequence ID" value="NZ_JAAXLA010000061.1"/>
</dbReference>
<gene>
    <name evidence="3" type="ORF">HF526_25490</name>
</gene>
<sequence length="386" mass="41514">MILQLSAASAVALWVGVVLLALAVSQAPHDVVLRYFAGLIFLLAVQHSLVVDQNGTTAFMRLLGNLLGLAAGCVKVCFFLTALRQQNAPRPRLWIEVMAASTVGAVGVVAWLLAPPEVRPAIGQPKNAHLLAAFVFQMAIIGYLASVSFRTINWSVRLIRRLQNSVFRAGLVLVGLAAVGSLVAGLLDIYTHIVAFVAPSRIDSVQFLYPSIVTTVALSFVLLLIGAMLPVLDGTVRAVPLALEQLNGYRTLGPLWRALRTAFPTVPFRAGWAIHRLFYRRGMEIRDGLVLLGPFYDRAIAALAEEQSRARGESAEDRSIMVAAALVRAALQAHRAGRPLPDPHPIPTSGADDWATDTAWLVRLGRAFASSPQRGPTAVSSSSLAR</sequence>
<keyword evidence="4" id="KW-1185">Reference proteome</keyword>
<proteinExistence type="predicted"/>
<feature type="transmembrane region" description="Helical" evidence="1">
    <location>
        <begin position="207"/>
        <end position="232"/>
    </location>
</feature>
<dbReference type="Pfam" id="PF20182">
    <property type="entry name" value="DUF6545"/>
    <property type="match status" value="1"/>
</dbReference>
<evidence type="ECO:0000313" key="4">
    <source>
        <dbReference type="Proteomes" id="UP000820669"/>
    </source>
</evidence>
<organism evidence="3 4">
    <name type="scientific">Pseudonocardia acidicola</name>
    <dbReference type="NCBI Taxonomy" id="2724939"/>
    <lineage>
        <taxon>Bacteria</taxon>
        <taxon>Bacillati</taxon>
        <taxon>Actinomycetota</taxon>
        <taxon>Actinomycetes</taxon>
        <taxon>Pseudonocardiales</taxon>
        <taxon>Pseudonocardiaceae</taxon>
        <taxon>Pseudonocardia</taxon>
    </lineage>
</organism>
<evidence type="ECO:0000256" key="1">
    <source>
        <dbReference type="SAM" id="Phobius"/>
    </source>
</evidence>
<feature type="transmembrane region" description="Helical" evidence="1">
    <location>
        <begin position="93"/>
        <end position="114"/>
    </location>
</feature>
<feature type="domain" description="DUF6545" evidence="2">
    <location>
        <begin position="246"/>
        <end position="370"/>
    </location>
</feature>
<dbReference type="Proteomes" id="UP000820669">
    <property type="component" value="Unassembled WGS sequence"/>
</dbReference>
<feature type="transmembrane region" description="Helical" evidence="1">
    <location>
        <begin position="6"/>
        <end position="24"/>
    </location>
</feature>